<gene>
    <name evidence="2" type="ORF">GIB67_011942</name>
</gene>
<dbReference type="OrthoDB" id="1723229at2759"/>
<evidence type="ECO:0000313" key="3">
    <source>
        <dbReference type="Proteomes" id="UP000541444"/>
    </source>
</evidence>
<keyword evidence="3" id="KW-1185">Reference proteome</keyword>
<comment type="caution">
    <text evidence="2">The sequence shown here is derived from an EMBL/GenBank/DDBJ whole genome shotgun (WGS) entry which is preliminary data.</text>
</comment>
<dbReference type="InterPro" id="IPR057032">
    <property type="entry name" value="MBTPS1_4th"/>
</dbReference>
<protein>
    <recommendedName>
        <fullName evidence="1">MBTPS1 fourth domain-containing protein</fullName>
    </recommendedName>
</protein>
<evidence type="ECO:0000313" key="2">
    <source>
        <dbReference type="EMBL" id="KAF6148167.1"/>
    </source>
</evidence>
<proteinExistence type="predicted"/>
<organism evidence="2 3">
    <name type="scientific">Kingdonia uniflora</name>
    <dbReference type="NCBI Taxonomy" id="39325"/>
    <lineage>
        <taxon>Eukaryota</taxon>
        <taxon>Viridiplantae</taxon>
        <taxon>Streptophyta</taxon>
        <taxon>Embryophyta</taxon>
        <taxon>Tracheophyta</taxon>
        <taxon>Spermatophyta</taxon>
        <taxon>Magnoliopsida</taxon>
        <taxon>Ranunculales</taxon>
        <taxon>Circaeasteraceae</taxon>
        <taxon>Kingdonia</taxon>
    </lineage>
</organism>
<accession>A0A7J7LZY3</accession>
<reference evidence="2 3" key="1">
    <citation type="journal article" date="2020" name="IScience">
        <title>Genome Sequencing of the Endangered Kingdonia uniflora (Circaeasteraceae, Ranunculales) Reveals Potential Mechanisms of Evolutionary Specialization.</title>
        <authorList>
            <person name="Sun Y."/>
            <person name="Deng T."/>
            <person name="Zhang A."/>
            <person name="Moore M.J."/>
            <person name="Landis J.B."/>
            <person name="Lin N."/>
            <person name="Zhang H."/>
            <person name="Zhang X."/>
            <person name="Huang J."/>
            <person name="Zhang X."/>
            <person name="Sun H."/>
            <person name="Wang H."/>
        </authorList>
    </citation>
    <scope>NUCLEOTIDE SEQUENCE [LARGE SCALE GENOMIC DNA]</scope>
    <source>
        <strain evidence="2">TB1705</strain>
        <tissue evidence="2">Leaf</tissue>
    </source>
</reference>
<dbReference type="Proteomes" id="UP000541444">
    <property type="component" value="Unassembled WGS sequence"/>
</dbReference>
<dbReference type="EMBL" id="JACGCM010001854">
    <property type="protein sequence ID" value="KAF6148167.1"/>
    <property type="molecule type" value="Genomic_DNA"/>
</dbReference>
<dbReference type="Pfam" id="PF23090">
    <property type="entry name" value="MBTPS1_4th"/>
    <property type="match status" value="1"/>
</dbReference>
<dbReference type="AlphaFoldDB" id="A0A7J7LZY3"/>
<name>A0A7J7LZY3_9MAGN</name>
<feature type="domain" description="MBTPS1 fourth" evidence="1">
    <location>
        <begin position="1"/>
        <end position="89"/>
    </location>
</feature>
<sequence>MVKMIFYDDNTRSWWTPITGGANISTLYDLLPSFGIVLGEKNLKGDFFIDGEQSRYASGTDIVKFPKGGFVHSFSFLDSSKSGTTQNVLQTSGLMKILDFTNVNIRDSVLFLDSVRQKDPLCQNNDQLPSRRTDMNFSTYSAVLGKEFICRSDYRYEIWGTKGYILQQIGRNRRLPGFPSIDMGKGLNPTMERFRFWHNGSPKKNERNSFTTSGRYAAVFAKFIPPCKFLVTSKEATMAHYKVVFQSQQIHAHISNVGRLFIFRMISNTPPMISGVKVKTLNV</sequence>
<evidence type="ECO:0000259" key="1">
    <source>
        <dbReference type="Pfam" id="PF23090"/>
    </source>
</evidence>